<dbReference type="Proteomes" id="UP001500831">
    <property type="component" value="Unassembled WGS sequence"/>
</dbReference>
<dbReference type="Gene3D" id="1.20.120.330">
    <property type="entry name" value="Nucleotidyltransferases domain 2"/>
    <property type="match status" value="1"/>
</dbReference>
<comment type="caution">
    <text evidence="1">The sequence shown here is derived from an EMBL/GenBank/DDBJ whole genome shotgun (WGS) entry which is preliminary data.</text>
</comment>
<evidence type="ECO:0000313" key="1">
    <source>
        <dbReference type="EMBL" id="GAA2872636.1"/>
    </source>
</evidence>
<keyword evidence="2" id="KW-1185">Reference proteome</keyword>
<name>A0ABP6IDK5_9ACTN</name>
<proteinExistence type="predicted"/>
<evidence type="ECO:0008006" key="3">
    <source>
        <dbReference type="Google" id="ProtNLM"/>
    </source>
</evidence>
<gene>
    <name evidence="1" type="ORF">GCM10010517_33070</name>
</gene>
<sequence length="151" mass="16327">MTRWTRGEADVERMLVSGELQRVRGDAADGSGWLEKAATTLASAEGLKATDPNSAYTLAYDAARFACAGLLAQQGLRATTSGGHYAVQQTVIRQFGPAFEPYGTLRRRRNELEYPEFPDEAVEEAEADHAIAAARSLIDAADKLLGHLGLF</sequence>
<accession>A0ABP6IDK5</accession>
<evidence type="ECO:0000313" key="2">
    <source>
        <dbReference type="Proteomes" id="UP001500831"/>
    </source>
</evidence>
<organism evidence="1 2">
    <name type="scientific">Streptosporangium fragile</name>
    <dbReference type="NCBI Taxonomy" id="46186"/>
    <lineage>
        <taxon>Bacteria</taxon>
        <taxon>Bacillati</taxon>
        <taxon>Actinomycetota</taxon>
        <taxon>Actinomycetes</taxon>
        <taxon>Streptosporangiales</taxon>
        <taxon>Streptosporangiaceae</taxon>
        <taxon>Streptosporangium</taxon>
    </lineage>
</organism>
<reference evidence="2" key="1">
    <citation type="journal article" date="2019" name="Int. J. Syst. Evol. Microbiol.">
        <title>The Global Catalogue of Microorganisms (GCM) 10K type strain sequencing project: providing services to taxonomists for standard genome sequencing and annotation.</title>
        <authorList>
            <consortium name="The Broad Institute Genomics Platform"/>
            <consortium name="The Broad Institute Genome Sequencing Center for Infectious Disease"/>
            <person name="Wu L."/>
            <person name="Ma J."/>
        </authorList>
    </citation>
    <scope>NUCLEOTIDE SEQUENCE [LARGE SCALE GENOMIC DNA]</scope>
    <source>
        <strain evidence="2">JCM 6242</strain>
    </source>
</reference>
<dbReference type="RefSeq" id="WP_344972207.1">
    <property type="nucleotide sequence ID" value="NZ_BAAAVI010000021.1"/>
</dbReference>
<protein>
    <recommendedName>
        <fullName evidence="3">HEPN domain-containing protein</fullName>
    </recommendedName>
</protein>
<dbReference type="EMBL" id="BAAAVI010000021">
    <property type="protein sequence ID" value="GAA2872636.1"/>
    <property type="molecule type" value="Genomic_DNA"/>
</dbReference>